<keyword evidence="2" id="KW-1185">Reference proteome</keyword>
<dbReference type="RefSeq" id="WP_240832656.1">
    <property type="nucleotide sequence ID" value="NZ_JAKWBL010000004.1"/>
</dbReference>
<dbReference type="Proteomes" id="UP001202248">
    <property type="component" value="Unassembled WGS sequence"/>
</dbReference>
<organism evidence="1 2">
    <name type="scientific">Niabella ginsengisoli</name>
    <dbReference type="NCBI Taxonomy" id="522298"/>
    <lineage>
        <taxon>Bacteria</taxon>
        <taxon>Pseudomonadati</taxon>
        <taxon>Bacteroidota</taxon>
        <taxon>Chitinophagia</taxon>
        <taxon>Chitinophagales</taxon>
        <taxon>Chitinophagaceae</taxon>
        <taxon>Niabella</taxon>
    </lineage>
</organism>
<name>A0ABS9SQ17_9BACT</name>
<gene>
    <name evidence="1" type="ORF">MKP09_22380</name>
</gene>
<evidence type="ECO:0000313" key="2">
    <source>
        <dbReference type="Proteomes" id="UP001202248"/>
    </source>
</evidence>
<accession>A0ABS9SQ17</accession>
<comment type="caution">
    <text evidence="1">The sequence shown here is derived from an EMBL/GenBank/DDBJ whole genome shotgun (WGS) entry which is preliminary data.</text>
</comment>
<protein>
    <submittedName>
        <fullName evidence="1">Uncharacterized protein</fullName>
    </submittedName>
</protein>
<evidence type="ECO:0000313" key="1">
    <source>
        <dbReference type="EMBL" id="MCH5600465.1"/>
    </source>
</evidence>
<proteinExistence type="predicted"/>
<sequence length="209" mass="23706">MHESPNAVRFRCLQDLTAPELYYLAVLTDGLIYTSSYTSGVFPLMMSKINNRGDSLLQVLAFDHYRKFIRQAAGYNTLKTFLTTFSNQQDAFNLMAAFVNGLEKSKGLEDGVDVADSYASLYETLPDLAKQMLVNIKSNYQRNVRTNNKRGIAIYNILDKLFLSADATKNIDLTKELGIPPVYNIPFNSFTNEKGEIITQMFFMVMRMA</sequence>
<dbReference type="EMBL" id="JAKWBL010000004">
    <property type="protein sequence ID" value="MCH5600465.1"/>
    <property type="molecule type" value="Genomic_DNA"/>
</dbReference>
<reference evidence="1 2" key="1">
    <citation type="submission" date="2022-02" db="EMBL/GenBank/DDBJ databases">
        <authorList>
            <person name="Min J."/>
        </authorList>
    </citation>
    <scope>NUCLEOTIDE SEQUENCE [LARGE SCALE GENOMIC DNA]</scope>
    <source>
        <strain evidence="1 2">GR10-1</strain>
    </source>
</reference>